<dbReference type="Proteomes" id="UP001151760">
    <property type="component" value="Unassembled WGS sequence"/>
</dbReference>
<dbReference type="EMBL" id="BQNB010012322">
    <property type="protein sequence ID" value="GJT02107.1"/>
    <property type="molecule type" value="Genomic_DNA"/>
</dbReference>
<comment type="caution">
    <text evidence="1">The sequence shown here is derived from an EMBL/GenBank/DDBJ whole genome shotgun (WGS) entry which is preliminary data.</text>
</comment>
<gene>
    <name evidence="1" type="ORF">Tco_0823276</name>
</gene>
<sequence length="134" mass="16371">MKAVENVVENESHFSLEVVDQDLSPLAMFTIHLMSEQGKRVVGSQWRKRWELRWWRWQAMWRERRRCWFYLWSRLGKNKVYGRNRRTPSTTSRDQDVNGIKIVVERLLEKLVELPMCSPMVERMVDREEKKFLD</sequence>
<name>A0ABQ5AKG1_9ASTR</name>
<organism evidence="1 2">
    <name type="scientific">Tanacetum coccineum</name>
    <dbReference type="NCBI Taxonomy" id="301880"/>
    <lineage>
        <taxon>Eukaryota</taxon>
        <taxon>Viridiplantae</taxon>
        <taxon>Streptophyta</taxon>
        <taxon>Embryophyta</taxon>
        <taxon>Tracheophyta</taxon>
        <taxon>Spermatophyta</taxon>
        <taxon>Magnoliopsida</taxon>
        <taxon>eudicotyledons</taxon>
        <taxon>Gunneridae</taxon>
        <taxon>Pentapetalae</taxon>
        <taxon>asterids</taxon>
        <taxon>campanulids</taxon>
        <taxon>Asterales</taxon>
        <taxon>Asteraceae</taxon>
        <taxon>Asteroideae</taxon>
        <taxon>Anthemideae</taxon>
        <taxon>Anthemidinae</taxon>
        <taxon>Tanacetum</taxon>
    </lineage>
</organism>
<protein>
    <submittedName>
        <fullName evidence="1">Uncharacterized protein</fullName>
    </submittedName>
</protein>
<reference evidence="1" key="2">
    <citation type="submission" date="2022-01" db="EMBL/GenBank/DDBJ databases">
        <authorList>
            <person name="Yamashiro T."/>
            <person name="Shiraishi A."/>
            <person name="Satake H."/>
            <person name="Nakayama K."/>
        </authorList>
    </citation>
    <scope>NUCLEOTIDE SEQUENCE</scope>
</reference>
<accession>A0ABQ5AKG1</accession>
<evidence type="ECO:0000313" key="2">
    <source>
        <dbReference type="Proteomes" id="UP001151760"/>
    </source>
</evidence>
<proteinExistence type="predicted"/>
<reference evidence="1" key="1">
    <citation type="journal article" date="2022" name="Int. J. Mol. Sci.">
        <title>Draft Genome of Tanacetum Coccineum: Genomic Comparison of Closely Related Tanacetum-Family Plants.</title>
        <authorList>
            <person name="Yamashiro T."/>
            <person name="Shiraishi A."/>
            <person name="Nakayama K."/>
            <person name="Satake H."/>
        </authorList>
    </citation>
    <scope>NUCLEOTIDE SEQUENCE</scope>
</reference>
<evidence type="ECO:0000313" key="1">
    <source>
        <dbReference type="EMBL" id="GJT02107.1"/>
    </source>
</evidence>
<keyword evidence="2" id="KW-1185">Reference proteome</keyword>